<protein>
    <recommendedName>
        <fullName evidence="4">DUF962 domain-containing protein</fullName>
    </recommendedName>
</protein>
<dbReference type="GO" id="GO:0016020">
    <property type="term" value="C:membrane"/>
    <property type="evidence" value="ECO:0007669"/>
    <property type="project" value="GOC"/>
</dbReference>
<dbReference type="STRING" id="418702.BJN45_13545"/>
<dbReference type="OrthoDB" id="5515308at2"/>
<name>A0A1R1I1Z8_9RHOO</name>
<evidence type="ECO:0008006" key="4">
    <source>
        <dbReference type="Google" id="ProtNLM"/>
    </source>
</evidence>
<dbReference type="InterPro" id="IPR009305">
    <property type="entry name" value="Mpo1-like"/>
</dbReference>
<organism evidence="2 3">
    <name type="scientific">Azonexus hydrophilus</name>
    <dbReference type="NCBI Taxonomy" id="418702"/>
    <lineage>
        <taxon>Bacteria</taxon>
        <taxon>Pseudomonadati</taxon>
        <taxon>Pseudomonadota</taxon>
        <taxon>Betaproteobacteria</taxon>
        <taxon>Rhodocyclales</taxon>
        <taxon>Azonexaceae</taxon>
        <taxon>Azonexus</taxon>
    </lineage>
</organism>
<evidence type="ECO:0000256" key="1">
    <source>
        <dbReference type="SAM" id="Phobius"/>
    </source>
</evidence>
<dbReference type="EMBL" id="MTHD01000005">
    <property type="protein sequence ID" value="OMG52624.1"/>
    <property type="molecule type" value="Genomic_DNA"/>
</dbReference>
<proteinExistence type="predicted"/>
<dbReference type="Proteomes" id="UP000187526">
    <property type="component" value="Unassembled WGS sequence"/>
</dbReference>
<reference evidence="2 3" key="1">
    <citation type="submission" date="2016-10" db="EMBL/GenBank/DDBJ databases">
        <title>Alkaliphiles isolated from bioreactors.</title>
        <authorList>
            <person name="Salah Z."/>
            <person name="Rout S.P."/>
            <person name="Humphreys P.N."/>
        </authorList>
    </citation>
    <scope>NUCLEOTIDE SEQUENCE [LARGE SCALE GENOMIC DNA]</scope>
    <source>
        <strain evidence="2 3">ZS02</strain>
    </source>
</reference>
<feature type="transmembrane region" description="Helical" evidence="1">
    <location>
        <begin position="126"/>
        <end position="146"/>
    </location>
</feature>
<evidence type="ECO:0000313" key="2">
    <source>
        <dbReference type="EMBL" id="OMG52624.1"/>
    </source>
</evidence>
<comment type="caution">
    <text evidence="2">The sequence shown here is derived from an EMBL/GenBank/DDBJ whole genome shotgun (WGS) entry which is preliminary data.</text>
</comment>
<accession>A0A1R1I1Z8</accession>
<keyword evidence="1" id="KW-1133">Transmembrane helix</keyword>
<sequence length="168" mass="18285">MKTLEDQLAQYAAYHRDARNIFTHFFGIPLIVLAIAVLLSRPALDAGGLSISPALVLSLGVAVYYLRLDLSLGLLMSVLLALSVAFGHWAAVQPTGIWLAIGIGGFVAGWIIQFVGHWFEGRKPAFVDDIVGLIIGPLFVAVELLFKLGLLKPLQQEIDRRAGPVRQK</sequence>
<dbReference type="PANTHER" id="PTHR28026:SF9">
    <property type="entry name" value="2-HYDROXY-PALMITIC ACID DIOXYGENASE MPO1"/>
    <property type="match status" value="1"/>
</dbReference>
<dbReference type="GO" id="GO:0046521">
    <property type="term" value="P:sphingoid catabolic process"/>
    <property type="evidence" value="ECO:0007669"/>
    <property type="project" value="TreeGrafter"/>
</dbReference>
<keyword evidence="3" id="KW-1185">Reference proteome</keyword>
<gene>
    <name evidence="2" type="ORF">BJN45_13545</name>
</gene>
<dbReference type="PANTHER" id="PTHR28026">
    <property type="entry name" value="DUF962 DOMAIN PROTEIN (AFU_ORTHOLOGUE AFUA_8G05310)"/>
    <property type="match status" value="1"/>
</dbReference>
<keyword evidence="1" id="KW-0812">Transmembrane</keyword>
<dbReference type="RefSeq" id="WP_076096717.1">
    <property type="nucleotide sequence ID" value="NZ_MTHD01000005.1"/>
</dbReference>
<dbReference type="Pfam" id="PF06127">
    <property type="entry name" value="Mpo1-like"/>
    <property type="match status" value="1"/>
</dbReference>
<feature type="transmembrane region" description="Helical" evidence="1">
    <location>
        <begin position="72"/>
        <end position="91"/>
    </location>
</feature>
<feature type="transmembrane region" description="Helical" evidence="1">
    <location>
        <begin position="21"/>
        <end position="40"/>
    </location>
</feature>
<feature type="transmembrane region" description="Helical" evidence="1">
    <location>
        <begin position="97"/>
        <end position="119"/>
    </location>
</feature>
<evidence type="ECO:0000313" key="3">
    <source>
        <dbReference type="Proteomes" id="UP000187526"/>
    </source>
</evidence>
<keyword evidence="1" id="KW-0472">Membrane</keyword>
<dbReference type="AlphaFoldDB" id="A0A1R1I1Z8"/>